<evidence type="ECO:0000313" key="1">
    <source>
        <dbReference type="EMBL" id="HIR12477.1"/>
    </source>
</evidence>
<accession>A0A9D1D8J6</accession>
<dbReference type="Proteomes" id="UP000886757">
    <property type="component" value="Unassembled WGS sequence"/>
</dbReference>
<protein>
    <recommendedName>
        <fullName evidence="3">Extracellular solute-binding protein</fullName>
    </recommendedName>
</protein>
<gene>
    <name evidence="1" type="ORF">IAB31_00965</name>
</gene>
<organism evidence="1 2">
    <name type="scientific">Candidatus Choladousia intestinavium</name>
    <dbReference type="NCBI Taxonomy" id="2840727"/>
    <lineage>
        <taxon>Bacteria</taxon>
        <taxon>Bacillati</taxon>
        <taxon>Bacillota</taxon>
        <taxon>Clostridia</taxon>
        <taxon>Lachnospirales</taxon>
        <taxon>Lachnospiraceae</taxon>
        <taxon>Lachnospiraceae incertae sedis</taxon>
        <taxon>Candidatus Choladousia</taxon>
    </lineage>
</organism>
<proteinExistence type="predicted"/>
<name>A0A9D1D8J6_9FIRM</name>
<dbReference type="EMBL" id="DVGK01000013">
    <property type="protein sequence ID" value="HIR12477.1"/>
    <property type="molecule type" value="Genomic_DNA"/>
</dbReference>
<sequence length="352" mass="38969">MKKKIFGLILLAAVMAAIGAIYYLRQEAPRQIAVDGYLGGEKIGFLEDEEVQKILKDRYGITADYARAGSLDMVTADLEGMDYLFPSSSTALEYYQDLHGAPERSEIILNTPIVLYTHRIVLDAFEEQGIARQQEGVWYLDMAELTALIEAETPWSQIGLPQLYGTISVDTTDPSRSNSGNMFEALLANVLNGGEVVTAEALPKILPRLQAIFANLGYMETSSSDLFSQFLRMGVGAKPLIAGYESQLIEYAAENPTQWESMQEDIVMVYPTPTLWSAHVLISLDEKGTAFLEALLDEELQTLAWEKHGFRTGSYLAPEGSDTGNLPGVADSLTQITQIPTYEVMREMIQEL</sequence>
<comment type="caution">
    <text evidence="1">The sequence shown here is derived from an EMBL/GenBank/DDBJ whole genome shotgun (WGS) entry which is preliminary data.</text>
</comment>
<dbReference type="AlphaFoldDB" id="A0A9D1D8J6"/>
<reference evidence="1" key="2">
    <citation type="journal article" date="2021" name="PeerJ">
        <title>Extensive microbial diversity within the chicken gut microbiome revealed by metagenomics and culture.</title>
        <authorList>
            <person name="Gilroy R."/>
            <person name="Ravi A."/>
            <person name="Getino M."/>
            <person name="Pursley I."/>
            <person name="Horton D.L."/>
            <person name="Alikhan N.F."/>
            <person name="Baker D."/>
            <person name="Gharbi K."/>
            <person name="Hall N."/>
            <person name="Watson M."/>
            <person name="Adriaenssens E.M."/>
            <person name="Foster-Nyarko E."/>
            <person name="Jarju S."/>
            <person name="Secka A."/>
            <person name="Antonio M."/>
            <person name="Oren A."/>
            <person name="Chaudhuri R.R."/>
            <person name="La Ragione R."/>
            <person name="Hildebrand F."/>
            <person name="Pallen M.J."/>
        </authorList>
    </citation>
    <scope>NUCLEOTIDE SEQUENCE</scope>
    <source>
        <strain evidence="1">ChiSjej4B22-8148</strain>
    </source>
</reference>
<evidence type="ECO:0008006" key="3">
    <source>
        <dbReference type="Google" id="ProtNLM"/>
    </source>
</evidence>
<evidence type="ECO:0000313" key="2">
    <source>
        <dbReference type="Proteomes" id="UP000886757"/>
    </source>
</evidence>
<reference evidence="1" key="1">
    <citation type="submission" date="2020-10" db="EMBL/GenBank/DDBJ databases">
        <authorList>
            <person name="Gilroy R."/>
        </authorList>
    </citation>
    <scope>NUCLEOTIDE SEQUENCE</scope>
    <source>
        <strain evidence="1">ChiSjej4B22-8148</strain>
    </source>
</reference>